<keyword evidence="3" id="KW-1185">Reference proteome</keyword>
<reference evidence="2" key="1">
    <citation type="submission" date="2021-01" db="EMBL/GenBank/DDBJ databases">
        <title>Whole genome shotgun sequence of Rugosimonospora africana NBRC 104875.</title>
        <authorList>
            <person name="Komaki H."/>
            <person name="Tamura T."/>
        </authorList>
    </citation>
    <scope>NUCLEOTIDE SEQUENCE</scope>
    <source>
        <strain evidence="2">NBRC 104875</strain>
    </source>
</reference>
<dbReference type="AlphaFoldDB" id="A0A8J3QUJ5"/>
<dbReference type="RefSeq" id="WP_203920622.1">
    <property type="nucleotide sequence ID" value="NZ_BONZ01000049.1"/>
</dbReference>
<feature type="region of interest" description="Disordered" evidence="1">
    <location>
        <begin position="1"/>
        <end position="20"/>
    </location>
</feature>
<dbReference type="Proteomes" id="UP000642748">
    <property type="component" value="Unassembled WGS sequence"/>
</dbReference>
<name>A0A8J3QUJ5_9ACTN</name>
<sequence>MKPVRRPAGRTASGYQKPIGGRVPQADLLRATRKAFDLGQRYAEKRLAGDGLPPSVYYQVYADVLRDLGSVADPVDDEDLVDEDDGGVVIDDLTALADSVAEAPRTQCGRSAAWWIRHRPSRHGTRRPR</sequence>
<accession>A0A8J3QUJ5</accession>
<evidence type="ECO:0000313" key="3">
    <source>
        <dbReference type="Proteomes" id="UP000642748"/>
    </source>
</evidence>
<evidence type="ECO:0000256" key="1">
    <source>
        <dbReference type="SAM" id="MobiDB-lite"/>
    </source>
</evidence>
<comment type="caution">
    <text evidence="2">The sequence shown here is derived from an EMBL/GenBank/DDBJ whole genome shotgun (WGS) entry which is preliminary data.</text>
</comment>
<protein>
    <submittedName>
        <fullName evidence="2">Uncharacterized protein</fullName>
    </submittedName>
</protein>
<organism evidence="2 3">
    <name type="scientific">Rugosimonospora africana</name>
    <dbReference type="NCBI Taxonomy" id="556532"/>
    <lineage>
        <taxon>Bacteria</taxon>
        <taxon>Bacillati</taxon>
        <taxon>Actinomycetota</taxon>
        <taxon>Actinomycetes</taxon>
        <taxon>Micromonosporales</taxon>
        <taxon>Micromonosporaceae</taxon>
        <taxon>Rugosimonospora</taxon>
    </lineage>
</organism>
<proteinExistence type="predicted"/>
<dbReference type="EMBL" id="BONZ01000049">
    <property type="protein sequence ID" value="GIH17073.1"/>
    <property type="molecule type" value="Genomic_DNA"/>
</dbReference>
<gene>
    <name evidence="2" type="ORF">Raf01_52450</name>
</gene>
<evidence type="ECO:0000313" key="2">
    <source>
        <dbReference type="EMBL" id="GIH17073.1"/>
    </source>
</evidence>